<dbReference type="Pfam" id="PF01195">
    <property type="entry name" value="Pept_tRNA_hydro"/>
    <property type="match status" value="1"/>
</dbReference>
<feature type="site" description="Discriminates between blocked and unblocked aminoacyl-tRNA" evidence="7">
    <location>
        <position position="11"/>
    </location>
</feature>
<name>A0A1M7SD19_9BACT</name>
<dbReference type="HAMAP" id="MF_00083">
    <property type="entry name" value="Pept_tRNA_hydro_bact"/>
    <property type="match status" value="1"/>
</dbReference>
<dbReference type="GO" id="GO:0000049">
    <property type="term" value="F:tRNA binding"/>
    <property type="evidence" value="ECO:0007669"/>
    <property type="project" value="UniProtKB-UniRule"/>
</dbReference>
<feature type="site" description="Stabilizes the basic form of H active site to accept a proton" evidence="7">
    <location>
        <position position="98"/>
    </location>
</feature>
<feature type="binding site" evidence="7">
    <location>
        <position position="119"/>
    </location>
    <ligand>
        <name>tRNA</name>
        <dbReference type="ChEBI" id="CHEBI:17843"/>
    </ligand>
</feature>
<dbReference type="STRING" id="1121455.SAMN02745728_00751"/>
<keyword evidence="7" id="KW-0963">Cytoplasm</keyword>
<feature type="binding site" evidence="7">
    <location>
        <position position="16"/>
    </location>
    <ligand>
        <name>tRNA</name>
        <dbReference type="ChEBI" id="CHEBI:17843"/>
    </ligand>
</feature>
<dbReference type="InterPro" id="IPR001328">
    <property type="entry name" value="Pept_tRNA_hydro"/>
</dbReference>
<dbReference type="CDD" id="cd00462">
    <property type="entry name" value="PTH"/>
    <property type="match status" value="1"/>
</dbReference>
<feature type="binding site" evidence="7">
    <location>
        <position position="71"/>
    </location>
    <ligand>
        <name>tRNA</name>
        <dbReference type="ChEBI" id="CHEBI:17843"/>
    </ligand>
</feature>
<reference evidence="10 11" key="1">
    <citation type="submission" date="2016-12" db="EMBL/GenBank/DDBJ databases">
        <authorList>
            <person name="Song W.-J."/>
            <person name="Kurnit D.M."/>
        </authorList>
    </citation>
    <scope>NUCLEOTIDE SEQUENCE [LARGE SCALE GENOMIC DNA]</scope>
    <source>
        <strain evidence="10 11">DSM 11393</strain>
    </source>
</reference>
<dbReference type="Proteomes" id="UP000186469">
    <property type="component" value="Unassembled WGS sequence"/>
</dbReference>
<evidence type="ECO:0000256" key="7">
    <source>
        <dbReference type="HAMAP-Rule" id="MF_00083"/>
    </source>
</evidence>
<evidence type="ECO:0000313" key="10">
    <source>
        <dbReference type="EMBL" id="SHN56102.1"/>
    </source>
</evidence>
<feature type="binding site" evidence="7">
    <location>
        <position position="73"/>
    </location>
    <ligand>
        <name>tRNA</name>
        <dbReference type="ChEBI" id="CHEBI:17843"/>
    </ligand>
</feature>
<comment type="catalytic activity">
    <reaction evidence="7 8">
        <text>an N-acyl-L-alpha-aminoacyl-tRNA + H2O = an N-acyl-L-amino acid + a tRNA + H(+)</text>
        <dbReference type="Rhea" id="RHEA:54448"/>
        <dbReference type="Rhea" id="RHEA-COMP:10123"/>
        <dbReference type="Rhea" id="RHEA-COMP:13883"/>
        <dbReference type="ChEBI" id="CHEBI:15377"/>
        <dbReference type="ChEBI" id="CHEBI:15378"/>
        <dbReference type="ChEBI" id="CHEBI:59874"/>
        <dbReference type="ChEBI" id="CHEBI:78442"/>
        <dbReference type="ChEBI" id="CHEBI:138191"/>
        <dbReference type="EC" id="3.1.1.29"/>
    </reaction>
</comment>
<dbReference type="AlphaFoldDB" id="A0A1M7SD19"/>
<dbReference type="EMBL" id="FRDI01000003">
    <property type="protein sequence ID" value="SHN56102.1"/>
    <property type="molecule type" value="Genomic_DNA"/>
</dbReference>
<keyword evidence="11" id="KW-1185">Reference proteome</keyword>
<dbReference type="EC" id="3.1.1.29" evidence="1 7"/>
<dbReference type="GO" id="GO:0004045">
    <property type="term" value="F:peptidyl-tRNA hydrolase activity"/>
    <property type="evidence" value="ECO:0007669"/>
    <property type="project" value="UniProtKB-UniRule"/>
</dbReference>
<comment type="subunit">
    <text evidence="7">Monomer.</text>
</comment>
<comment type="function">
    <text evidence="7">Hydrolyzes ribosome-free peptidyl-tRNAs (with 1 or more amino acids incorporated), which drop off the ribosome during protein synthesis, or as a result of ribosome stalling.</text>
</comment>
<keyword evidence="3 7" id="KW-0378">Hydrolase</keyword>
<evidence type="ECO:0000256" key="8">
    <source>
        <dbReference type="RuleBase" id="RU000673"/>
    </source>
</evidence>
<evidence type="ECO:0000313" key="11">
    <source>
        <dbReference type="Proteomes" id="UP000186469"/>
    </source>
</evidence>
<dbReference type="PANTHER" id="PTHR17224">
    <property type="entry name" value="PEPTIDYL-TRNA HYDROLASE"/>
    <property type="match status" value="1"/>
</dbReference>
<dbReference type="Gene3D" id="3.40.50.1470">
    <property type="entry name" value="Peptidyl-tRNA hydrolase"/>
    <property type="match status" value="1"/>
</dbReference>
<dbReference type="RefSeq" id="WP_072696442.1">
    <property type="nucleotide sequence ID" value="NZ_FRDI01000003.1"/>
</dbReference>
<dbReference type="PROSITE" id="PS01195">
    <property type="entry name" value="PEPT_TRNA_HYDROL_1"/>
    <property type="match status" value="1"/>
</dbReference>
<accession>A0A1M7SD19</accession>
<evidence type="ECO:0000256" key="5">
    <source>
        <dbReference type="ARBA" id="ARBA00038063"/>
    </source>
</evidence>
<dbReference type="OrthoDB" id="9800507at2"/>
<sequence>MYSGLIVGLGNPGSEYNNTRHNFGFMLIDGIIRYAEEKGAAITRLSSKGKYELWKCQIQNQTWLLQKPLTFMNLSGEAVIPVLAYYKLKPEQLIVAHDELDLPLGRIKFQLGGGAAGHNGIKSILQCIGGVDFWRLRLGIGKNQVGSSAGYVLNNFYSEEKQSVEECLTNICDKFWKYFNKGFIELQKELNTKKP</sequence>
<gene>
    <name evidence="7" type="primary">pth</name>
    <name evidence="10" type="ORF">SAMN02745728_00751</name>
</gene>
<evidence type="ECO:0000256" key="3">
    <source>
        <dbReference type="ARBA" id="ARBA00022801"/>
    </source>
</evidence>
<evidence type="ECO:0000256" key="9">
    <source>
        <dbReference type="RuleBase" id="RU004320"/>
    </source>
</evidence>
<dbReference type="GO" id="GO:0072344">
    <property type="term" value="P:rescue of stalled ribosome"/>
    <property type="evidence" value="ECO:0007669"/>
    <property type="project" value="UniProtKB-UniRule"/>
</dbReference>
<feature type="active site" description="Proton acceptor" evidence="7">
    <location>
        <position position="21"/>
    </location>
</feature>
<evidence type="ECO:0000256" key="2">
    <source>
        <dbReference type="ARBA" id="ARBA00022555"/>
    </source>
</evidence>
<evidence type="ECO:0000256" key="6">
    <source>
        <dbReference type="ARBA" id="ARBA00050038"/>
    </source>
</evidence>
<dbReference type="InterPro" id="IPR036416">
    <property type="entry name" value="Pept_tRNA_hydro_sf"/>
</dbReference>
<dbReference type="FunFam" id="3.40.50.1470:FF:000001">
    <property type="entry name" value="Peptidyl-tRNA hydrolase"/>
    <property type="match status" value="1"/>
</dbReference>
<dbReference type="PROSITE" id="PS01196">
    <property type="entry name" value="PEPT_TRNA_HYDROL_2"/>
    <property type="match status" value="1"/>
</dbReference>
<organism evidence="10 11">
    <name type="scientific">Desulfovibrio litoralis DSM 11393</name>
    <dbReference type="NCBI Taxonomy" id="1121455"/>
    <lineage>
        <taxon>Bacteria</taxon>
        <taxon>Pseudomonadati</taxon>
        <taxon>Thermodesulfobacteriota</taxon>
        <taxon>Desulfovibrionia</taxon>
        <taxon>Desulfovibrionales</taxon>
        <taxon>Desulfovibrionaceae</taxon>
        <taxon>Desulfovibrio</taxon>
    </lineage>
</organism>
<comment type="subcellular location">
    <subcellularLocation>
        <location evidence="7">Cytoplasm</location>
    </subcellularLocation>
</comment>
<evidence type="ECO:0000256" key="4">
    <source>
        <dbReference type="ARBA" id="ARBA00022884"/>
    </source>
</evidence>
<dbReference type="SUPFAM" id="SSF53178">
    <property type="entry name" value="Peptidyl-tRNA hydrolase-like"/>
    <property type="match status" value="1"/>
</dbReference>
<evidence type="ECO:0000256" key="1">
    <source>
        <dbReference type="ARBA" id="ARBA00013260"/>
    </source>
</evidence>
<comment type="function">
    <text evidence="7">Catalyzes the release of premature peptidyl moieties from peptidyl-tRNA molecules trapped in stalled 50S ribosomal subunits, and thus maintains levels of free tRNAs and 50S ribosomes.</text>
</comment>
<dbReference type="PANTHER" id="PTHR17224:SF1">
    <property type="entry name" value="PEPTIDYL-TRNA HYDROLASE"/>
    <property type="match status" value="1"/>
</dbReference>
<keyword evidence="4 7" id="KW-0694">RNA-binding</keyword>
<dbReference type="GO" id="GO:0006515">
    <property type="term" value="P:protein quality control for misfolded or incompletely synthesized proteins"/>
    <property type="evidence" value="ECO:0007669"/>
    <property type="project" value="UniProtKB-UniRule"/>
</dbReference>
<keyword evidence="2 7" id="KW-0820">tRNA-binding</keyword>
<dbReference type="NCBIfam" id="TIGR00447">
    <property type="entry name" value="pth"/>
    <property type="match status" value="1"/>
</dbReference>
<comment type="similarity">
    <text evidence="5 7 9">Belongs to the PTH family.</text>
</comment>
<protein>
    <recommendedName>
        <fullName evidence="6 7">Peptidyl-tRNA hydrolase</fullName>
        <shortName evidence="7">Pth</shortName>
        <ecNumber evidence="1 7">3.1.1.29</ecNumber>
    </recommendedName>
</protein>
<proteinExistence type="inferred from homology"/>
<dbReference type="InterPro" id="IPR018171">
    <property type="entry name" value="Pept_tRNA_hydro_CS"/>
</dbReference>
<dbReference type="GO" id="GO:0005737">
    <property type="term" value="C:cytoplasm"/>
    <property type="evidence" value="ECO:0007669"/>
    <property type="project" value="UniProtKB-SubCell"/>
</dbReference>